<dbReference type="Pfam" id="PF02518">
    <property type="entry name" value="HATPase_c"/>
    <property type="match status" value="1"/>
</dbReference>
<sequence>MGEYLKKIVVVVIILLIGMNLFPYRIYASEKKDVLFITTYSSCTSDFEKRILGIEKGLEERKGNGSIGGKVLSANIINSPKDFITLYKGVFIFIILFVIALIIVIITLIRYVSYKKKHEDILKKAMKEIEEVNKLKNHFIINMNHELKTPITVINSVMQLTKHMREYDEKYFISEKNIVLVEDNCQRLLKLVNNIIDLEKIDSKEINLNMQSVNIVEVIEDTVLSVVPYAEARNIDITFDTTKEEIIMSVDKNKIERIVLNLLSNGIKYSKKAGFVDVRVDVCENNLILIVEDDGIGIGEENLKKIFDRFVRVDNSLTRSNEGSGIGLSIVKSFVECHNGNISAKSIKNIGTSFIINIPVVIKSENEEDDIKQISADNHIKQELCDIYF</sequence>
<dbReference type="FunFam" id="3.30.565.10:FF:000006">
    <property type="entry name" value="Sensor histidine kinase WalK"/>
    <property type="match status" value="1"/>
</dbReference>
<organism evidence="8">
    <name type="scientific">bioreactor metagenome</name>
    <dbReference type="NCBI Taxonomy" id="1076179"/>
    <lineage>
        <taxon>unclassified sequences</taxon>
        <taxon>metagenomes</taxon>
        <taxon>ecological metagenomes</taxon>
    </lineage>
</organism>
<dbReference type="InterPro" id="IPR004358">
    <property type="entry name" value="Sig_transdc_His_kin-like_C"/>
</dbReference>
<dbReference type="Gene3D" id="1.10.287.130">
    <property type="match status" value="1"/>
</dbReference>
<dbReference type="SMART" id="SM00388">
    <property type="entry name" value="HisKA"/>
    <property type="match status" value="1"/>
</dbReference>
<keyword evidence="6" id="KW-1133">Transmembrane helix</keyword>
<keyword evidence="6" id="KW-0812">Transmembrane</keyword>
<dbReference type="AlphaFoldDB" id="A0A645B5U2"/>
<dbReference type="SUPFAM" id="SSF55874">
    <property type="entry name" value="ATPase domain of HSP90 chaperone/DNA topoisomerase II/histidine kinase"/>
    <property type="match status" value="1"/>
</dbReference>
<dbReference type="InterPro" id="IPR005467">
    <property type="entry name" value="His_kinase_dom"/>
</dbReference>
<proteinExistence type="predicted"/>
<dbReference type="PANTHER" id="PTHR43547:SF2">
    <property type="entry name" value="HYBRID SIGNAL TRANSDUCTION HISTIDINE KINASE C"/>
    <property type="match status" value="1"/>
</dbReference>
<reference evidence="8" key="1">
    <citation type="submission" date="2019-08" db="EMBL/GenBank/DDBJ databases">
        <authorList>
            <person name="Kucharzyk K."/>
            <person name="Murdoch R.W."/>
            <person name="Higgins S."/>
            <person name="Loffler F."/>
        </authorList>
    </citation>
    <scope>NUCLEOTIDE SEQUENCE</scope>
</reference>
<feature type="transmembrane region" description="Helical" evidence="6">
    <location>
        <begin position="90"/>
        <end position="113"/>
    </location>
</feature>
<feature type="domain" description="Histidine kinase" evidence="7">
    <location>
        <begin position="142"/>
        <end position="362"/>
    </location>
</feature>
<dbReference type="GO" id="GO:0000155">
    <property type="term" value="F:phosphorelay sensor kinase activity"/>
    <property type="evidence" value="ECO:0007669"/>
    <property type="project" value="InterPro"/>
</dbReference>
<dbReference type="SUPFAM" id="SSF47384">
    <property type="entry name" value="Homodimeric domain of signal transducing histidine kinase"/>
    <property type="match status" value="1"/>
</dbReference>
<keyword evidence="3" id="KW-0597">Phosphoprotein</keyword>
<evidence type="ECO:0000256" key="3">
    <source>
        <dbReference type="ARBA" id="ARBA00022553"/>
    </source>
</evidence>
<dbReference type="PANTHER" id="PTHR43547">
    <property type="entry name" value="TWO-COMPONENT HISTIDINE KINASE"/>
    <property type="match status" value="1"/>
</dbReference>
<feature type="transmembrane region" description="Helical" evidence="6">
    <location>
        <begin position="7"/>
        <end position="27"/>
    </location>
</feature>
<dbReference type="EMBL" id="VSSQ01017998">
    <property type="protein sequence ID" value="MPM60809.1"/>
    <property type="molecule type" value="Genomic_DNA"/>
</dbReference>
<dbReference type="CDD" id="cd00082">
    <property type="entry name" value="HisKA"/>
    <property type="match status" value="1"/>
</dbReference>
<protein>
    <recommendedName>
        <fullName evidence="2">histidine kinase</fullName>
        <ecNumber evidence="2">2.7.13.3</ecNumber>
    </recommendedName>
</protein>
<keyword evidence="4 8" id="KW-0808">Transferase</keyword>
<dbReference type="PRINTS" id="PR00344">
    <property type="entry name" value="BCTRLSENSOR"/>
</dbReference>
<dbReference type="Gene3D" id="3.30.565.10">
    <property type="entry name" value="Histidine kinase-like ATPase, C-terminal domain"/>
    <property type="match status" value="1"/>
</dbReference>
<dbReference type="SMART" id="SM00387">
    <property type="entry name" value="HATPase_c"/>
    <property type="match status" value="1"/>
</dbReference>
<evidence type="ECO:0000256" key="2">
    <source>
        <dbReference type="ARBA" id="ARBA00012438"/>
    </source>
</evidence>
<evidence type="ECO:0000256" key="1">
    <source>
        <dbReference type="ARBA" id="ARBA00000085"/>
    </source>
</evidence>
<dbReference type="Pfam" id="PF00512">
    <property type="entry name" value="HisKA"/>
    <property type="match status" value="1"/>
</dbReference>
<evidence type="ECO:0000256" key="5">
    <source>
        <dbReference type="ARBA" id="ARBA00022777"/>
    </source>
</evidence>
<accession>A0A645B5U2</accession>
<dbReference type="EC" id="2.7.13.3" evidence="2"/>
<comment type="catalytic activity">
    <reaction evidence="1">
        <text>ATP + protein L-histidine = ADP + protein N-phospho-L-histidine.</text>
        <dbReference type="EC" id="2.7.13.3"/>
    </reaction>
</comment>
<keyword evidence="5 8" id="KW-0418">Kinase</keyword>
<dbReference type="InterPro" id="IPR036890">
    <property type="entry name" value="HATPase_C_sf"/>
</dbReference>
<name>A0A645B5U2_9ZZZZ</name>
<evidence type="ECO:0000256" key="4">
    <source>
        <dbReference type="ARBA" id="ARBA00022679"/>
    </source>
</evidence>
<dbReference type="PROSITE" id="PS50109">
    <property type="entry name" value="HIS_KIN"/>
    <property type="match status" value="1"/>
</dbReference>
<evidence type="ECO:0000256" key="6">
    <source>
        <dbReference type="SAM" id="Phobius"/>
    </source>
</evidence>
<comment type="caution">
    <text evidence="8">The sequence shown here is derived from an EMBL/GenBank/DDBJ whole genome shotgun (WGS) entry which is preliminary data.</text>
</comment>
<dbReference type="InterPro" id="IPR003594">
    <property type="entry name" value="HATPase_dom"/>
</dbReference>
<gene>
    <name evidence="8" type="primary">rcsC_197</name>
    <name evidence="8" type="ORF">SDC9_107663</name>
</gene>
<evidence type="ECO:0000259" key="7">
    <source>
        <dbReference type="PROSITE" id="PS50109"/>
    </source>
</evidence>
<keyword evidence="6" id="KW-0472">Membrane</keyword>
<dbReference type="InterPro" id="IPR003661">
    <property type="entry name" value="HisK_dim/P_dom"/>
</dbReference>
<evidence type="ECO:0000313" key="8">
    <source>
        <dbReference type="EMBL" id="MPM60809.1"/>
    </source>
</evidence>
<dbReference type="InterPro" id="IPR036097">
    <property type="entry name" value="HisK_dim/P_sf"/>
</dbReference>